<keyword evidence="1" id="KW-1133">Transmembrane helix</keyword>
<sequence length="196" mass="21757">MSFSKRNLNKGFTLVELLVTISIFVILTGVVLWNQTKFNSSILLTNLAYDTALTIRQAQTYGINVREFNGTGQFFPYGVHFETGVNSKSFILFADLDNNGVYDGTPTDGLVSRYNIQRGNYVRTLCRVVRDPCSAGITSLAVNSLDIVFKRPNPDAHMKTTKLNTDYPSVMITLSSADGESSRKVIVRDNGLIEVK</sequence>
<evidence type="ECO:0008006" key="4">
    <source>
        <dbReference type="Google" id="ProtNLM"/>
    </source>
</evidence>
<gene>
    <name evidence="2" type="ORF">A2541_00080</name>
</gene>
<evidence type="ECO:0000313" key="2">
    <source>
        <dbReference type="EMBL" id="OHA46069.1"/>
    </source>
</evidence>
<reference evidence="2 3" key="1">
    <citation type="journal article" date="2016" name="Nat. Commun.">
        <title>Thousands of microbial genomes shed light on interconnected biogeochemical processes in an aquifer system.</title>
        <authorList>
            <person name="Anantharaman K."/>
            <person name="Brown C.T."/>
            <person name="Hug L.A."/>
            <person name="Sharon I."/>
            <person name="Castelle C.J."/>
            <person name="Probst A.J."/>
            <person name="Thomas B.C."/>
            <person name="Singh A."/>
            <person name="Wilkins M.J."/>
            <person name="Karaoz U."/>
            <person name="Brodie E.L."/>
            <person name="Williams K.H."/>
            <person name="Hubbard S.S."/>
            <person name="Banfield J.F."/>
        </authorList>
    </citation>
    <scope>NUCLEOTIDE SEQUENCE [LARGE SCALE GENOMIC DNA]</scope>
</reference>
<dbReference type="Proteomes" id="UP000176965">
    <property type="component" value="Unassembled WGS sequence"/>
</dbReference>
<dbReference type="EMBL" id="MHSQ01000036">
    <property type="protein sequence ID" value="OHA46069.1"/>
    <property type="molecule type" value="Genomic_DNA"/>
</dbReference>
<proteinExistence type="predicted"/>
<evidence type="ECO:0000256" key="1">
    <source>
        <dbReference type="SAM" id="Phobius"/>
    </source>
</evidence>
<name>A0A1G2PEB3_9BACT</name>
<feature type="transmembrane region" description="Helical" evidence="1">
    <location>
        <begin position="12"/>
        <end position="33"/>
    </location>
</feature>
<dbReference type="InterPro" id="IPR045584">
    <property type="entry name" value="Pilin-like"/>
</dbReference>
<protein>
    <recommendedName>
        <fullName evidence="4">General secretion pathway GspH domain-containing protein</fullName>
    </recommendedName>
</protein>
<dbReference type="NCBIfam" id="TIGR02532">
    <property type="entry name" value="IV_pilin_GFxxxE"/>
    <property type="match status" value="1"/>
</dbReference>
<accession>A0A1G2PEB3</accession>
<dbReference type="SUPFAM" id="SSF54523">
    <property type="entry name" value="Pili subunits"/>
    <property type="match status" value="1"/>
</dbReference>
<dbReference type="InterPro" id="IPR012902">
    <property type="entry name" value="N_methyl_site"/>
</dbReference>
<dbReference type="Pfam" id="PF07963">
    <property type="entry name" value="N_methyl"/>
    <property type="match status" value="1"/>
</dbReference>
<keyword evidence="1" id="KW-0472">Membrane</keyword>
<dbReference type="AlphaFoldDB" id="A0A1G2PEB3"/>
<comment type="caution">
    <text evidence="2">The sequence shown here is derived from an EMBL/GenBank/DDBJ whole genome shotgun (WGS) entry which is preliminary data.</text>
</comment>
<keyword evidence="1" id="KW-0812">Transmembrane</keyword>
<dbReference type="PROSITE" id="PS00409">
    <property type="entry name" value="PROKAR_NTER_METHYL"/>
    <property type="match status" value="1"/>
</dbReference>
<evidence type="ECO:0000313" key="3">
    <source>
        <dbReference type="Proteomes" id="UP000176965"/>
    </source>
</evidence>
<organism evidence="2 3">
    <name type="scientific">Candidatus Taylorbacteria bacterium RIFOXYD2_FULL_36_9</name>
    <dbReference type="NCBI Taxonomy" id="1802338"/>
    <lineage>
        <taxon>Bacteria</taxon>
        <taxon>Candidatus Tayloriibacteriota</taxon>
    </lineage>
</organism>
<dbReference type="STRING" id="1802338.A2541_00080"/>